<organism evidence="1">
    <name type="scientific">Angiostrongylus cantonensis</name>
    <name type="common">Rat lungworm</name>
    <dbReference type="NCBI Taxonomy" id="6313"/>
    <lineage>
        <taxon>Eukaryota</taxon>
        <taxon>Metazoa</taxon>
        <taxon>Ecdysozoa</taxon>
        <taxon>Nematoda</taxon>
        <taxon>Chromadorea</taxon>
        <taxon>Rhabditida</taxon>
        <taxon>Rhabditina</taxon>
        <taxon>Rhabditomorpha</taxon>
        <taxon>Strongyloidea</taxon>
        <taxon>Metastrongylidae</taxon>
        <taxon>Angiostrongylus</taxon>
    </lineage>
</organism>
<dbReference type="EMBL" id="FM207748">
    <property type="protein sequence ID" value="CAR63609.1"/>
    <property type="molecule type" value="mRNA"/>
</dbReference>
<dbReference type="AlphaFoldDB" id="C7BVU4"/>
<name>C7BVU4_ANGCA</name>
<proteinExistence type="evidence at transcript level"/>
<accession>C7BVU4</accession>
<evidence type="ECO:0000313" key="1">
    <source>
        <dbReference type="EMBL" id="CAR63609.1"/>
    </source>
</evidence>
<sequence>MPVNLRKNMFLEKNYMKGLNKIADEIGDVLVDPIQDSSTAITVSDGIFNFTVSTSIESTTVSLRETFSTNT</sequence>
<reference evidence="1" key="2">
    <citation type="journal article" date="2009" name="BMC Mol. Biol.">
        <title>Preliminary molecular characterization of the human pathogen Angiostrongylus cantonensis.</title>
        <authorList>
            <person name="He H."/>
            <person name="Cheng M."/>
            <person name="Yang X."/>
            <person name="Meng J."/>
            <person name="He A."/>
            <person name="Zheng X."/>
            <person name="Li Z."/>
            <person name="Guo P."/>
            <person name="Pan Z."/>
            <person name="Zhan X."/>
        </authorList>
    </citation>
    <scope>NUCLEOTIDE SEQUENCE</scope>
</reference>
<protein>
    <submittedName>
        <fullName evidence="1">Uncharacterized protein</fullName>
    </submittedName>
</protein>
<reference evidence="1" key="1">
    <citation type="submission" date="2008-08" db="EMBL/GenBank/DDBJ databases">
        <authorList>
            <person name="Zhan X.M."/>
        </authorList>
    </citation>
    <scope>NUCLEOTIDE SEQUENCE</scope>
</reference>